<dbReference type="EMBL" id="CAEKKB010000005">
    <property type="protein sequence ID" value="CAB4311688.1"/>
    <property type="molecule type" value="Genomic_DNA"/>
</dbReference>
<gene>
    <name evidence="2" type="ORF">CURHAP_LOCUS34315</name>
    <name evidence="3" type="ORF">ORAREDHAP_LOCUS33910</name>
</gene>
<dbReference type="Pfam" id="PF00078">
    <property type="entry name" value="RVT_1"/>
    <property type="match status" value="1"/>
</dbReference>
<reference evidence="2 4" key="2">
    <citation type="submission" date="2020-05" db="EMBL/GenBank/DDBJ databases">
        <authorList>
            <person name="Campoy J."/>
            <person name="Schneeberger K."/>
            <person name="Spophaly S."/>
        </authorList>
    </citation>
    <scope>NUCLEOTIDE SEQUENCE [LARGE SCALE GENOMIC DNA]</scope>
    <source>
        <strain evidence="2">PruArmRojPasFocal</strain>
    </source>
</reference>
<sequence length="115" mass="13230">MTDFISGSTTIQQLNSTQIVLVPQVANTELVTQHRPISLCNYSYKILSKVLANRLNLLLQVIISPTQNTFVPTRQIQDNILVPHEVFHYLKLRKSTKKFEMGVKLDMNKAYDRVE</sequence>
<evidence type="ECO:0000313" key="3">
    <source>
        <dbReference type="EMBL" id="CAB4311688.1"/>
    </source>
</evidence>
<dbReference type="PANTHER" id="PTHR31635:SF196">
    <property type="entry name" value="REVERSE TRANSCRIPTASE DOMAIN-CONTAINING PROTEIN-RELATED"/>
    <property type="match status" value="1"/>
</dbReference>
<keyword evidence="5" id="KW-1185">Reference proteome</keyword>
<feature type="domain" description="Reverse transcriptase" evidence="1">
    <location>
        <begin position="32"/>
        <end position="115"/>
    </location>
</feature>
<evidence type="ECO:0000313" key="4">
    <source>
        <dbReference type="Proteomes" id="UP000507222"/>
    </source>
</evidence>
<evidence type="ECO:0000313" key="2">
    <source>
        <dbReference type="EMBL" id="CAB4281278.1"/>
    </source>
</evidence>
<dbReference type="Proteomes" id="UP000507222">
    <property type="component" value="Unassembled WGS sequence"/>
</dbReference>
<evidence type="ECO:0000313" key="5">
    <source>
        <dbReference type="Proteomes" id="UP000507245"/>
    </source>
</evidence>
<protein>
    <recommendedName>
        <fullName evidence="1">Reverse transcriptase domain-containing protein</fullName>
    </recommendedName>
</protein>
<dbReference type="InterPro" id="IPR000477">
    <property type="entry name" value="RT_dom"/>
</dbReference>
<dbReference type="AlphaFoldDB" id="A0A6J5V5P5"/>
<accession>A0A6J5V5P5</accession>
<name>A0A6J5V5P5_PRUAR</name>
<dbReference type="PANTHER" id="PTHR31635">
    <property type="entry name" value="REVERSE TRANSCRIPTASE DOMAIN-CONTAINING PROTEIN-RELATED"/>
    <property type="match status" value="1"/>
</dbReference>
<dbReference type="EMBL" id="CAEKDK010000005">
    <property type="protein sequence ID" value="CAB4281278.1"/>
    <property type="molecule type" value="Genomic_DNA"/>
</dbReference>
<evidence type="ECO:0000259" key="1">
    <source>
        <dbReference type="Pfam" id="PF00078"/>
    </source>
</evidence>
<reference evidence="5" key="1">
    <citation type="journal article" date="2020" name="Genome Biol.">
        <title>Gamete binning: chromosome-level and haplotype-resolved genome assembly enabled by high-throughput single-cell sequencing of gamete genomes.</title>
        <authorList>
            <person name="Campoy J.A."/>
            <person name="Sun H."/>
            <person name="Goel M."/>
            <person name="Jiao W.-B."/>
            <person name="Folz-Donahue K."/>
            <person name="Wang N."/>
            <person name="Rubio M."/>
            <person name="Liu C."/>
            <person name="Kukat C."/>
            <person name="Ruiz D."/>
            <person name="Huettel B."/>
            <person name="Schneeberger K."/>
        </authorList>
    </citation>
    <scope>NUCLEOTIDE SEQUENCE [LARGE SCALE GENOMIC DNA]</scope>
    <source>
        <strain evidence="5">cv. Rojo Pasion</strain>
    </source>
</reference>
<proteinExistence type="predicted"/>
<organism evidence="2 4">
    <name type="scientific">Prunus armeniaca</name>
    <name type="common">Apricot</name>
    <name type="synonym">Armeniaca vulgaris</name>
    <dbReference type="NCBI Taxonomy" id="36596"/>
    <lineage>
        <taxon>Eukaryota</taxon>
        <taxon>Viridiplantae</taxon>
        <taxon>Streptophyta</taxon>
        <taxon>Embryophyta</taxon>
        <taxon>Tracheophyta</taxon>
        <taxon>Spermatophyta</taxon>
        <taxon>Magnoliopsida</taxon>
        <taxon>eudicotyledons</taxon>
        <taxon>Gunneridae</taxon>
        <taxon>Pentapetalae</taxon>
        <taxon>rosids</taxon>
        <taxon>fabids</taxon>
        <taxon>Rosales</taxon>
        <taxon>Rosaceae</taxon>
        <taxon>Amygdaloideae</taxon>
        <taxon>Amygdaleae</taxon>
        <taxon>Prunus</taxon>
    </lineage>
</organism>
<dbReference type="OrthoDB" id="1732656at2759"/>
<dbReference type="Proteomes" id="UP000507245">
    <property type="component" value="Unassembled WGS sequence"/>
</dbReference>